<dbReference type="EMBL" id="JACHDS010000001">
    <property type="protein sequence ID" value="MBB6174088.1"/>
    <property type="molecule type" value="Genomic_DNA"/>
</dbReference>
<keyword evidence="2" id="KW-1185">Reference proteome</keyword>
<proteinExistence type="predicted"/>
<dbReference type="Proteomes" id="UP000546642">
    <property type="component" value="Unassembled WGS sequence"/>
</dbReference>
<protein>
    <submittedName>
        <fullName evidence="1">Uncharacterized protein</fullName>
    </submittedName>
</protein>
<name>A0A7W9YKY9_9ACTN</name>
<dbReference type="AlphaFoldDB" id="A0A7W9YKY9"/>
<evidence type="ECO:0000313" key="1">
    <source>
        <dbReference type="EMBL" id="MBB6174088.1"/>
    </source>
</evidence>
<accession>A0A7W9YKY9</accession>
<dbReference type="RefSeq" id="WP_184077910.1">
    <property type="nucleotide sequence ID" value="NZ_JACHDS010000001.1"/>
</dbReference>
<gene>
    <name evidence="1" type="ORF">HNR23_004148</name>
</gene>
<comment type="caution">
    <text evidence="1">The sequence shown here is derived from an EMBL/GenBank/DDBJ whole genome shotgun (WGS) entry which is preliminary data.</text>
</comment>
<reference evidence="1 2" key="1">
    <citation type="submission" date="2020-08" db="EMBL/GenBank/DDBJ databases">
        <title>Sequencing the genomes of 1000 actinobacteria strains.</title>
        <authorList>
            <person name="Klenk H.-P."/>
        </authorList>
    </citation>
    <scope>NUCLEOTIDE SEQUENCE [LARGE SCALE GENOMIC DNA]</scope>
    <source>
        <strain evidence="1 2">DSM 46659</strain>
    </source>
</reference>
<evidence type="ECO:0000313" key="2">
    <source>
        <dbReference type="Proteomes" id="UP000546642"/>
    </source>
</evidence>
<organism evidence="1 2">
    <name type="scientific">Nocardiopsis mwathae</name>
    <dbReference type="NCBI Taxonomy" id="1472723"/>
    <lineage>
        <taxon>Bacteria</taxon>
        <taxon>Bacillati</taxon>
        <taxon>Actinomycetota</taxon>
        <taxon>Actinomycetes</taxon>
        <taxon>Streptosporangiales</taxon>
        <taxon>Nocardiopsidaceae</taxon>
        <taxon>Nocardiopsis</taxon>
    </lineage>
</organism>
<sequence>MAEIGPARPRTGADLAAALADVPPLDDRFEEDIAEALAYVTNEDADPWAET</sequence>